<evidence type="ECO:0000256" key="6">
    <source>
        <dbReference type="ARBA" id="ARBA00022771"/>
    </source>
</evidence>
<dbReference type="PANTHER" id="PTHR24404">
    <property type="entry name" value="ZINC FINGER PROTEIN"/>
    <property type="match status" value="1"/>
</dbReference>
<evidence type="ECO:0000256" key="2">
    <source>
        <dbReference type="ARBA" id="ARBA00004123"/>
    </source>
</evidence>
<evidence type="ECO:0000256" key="10">
    <source>
        <dbReference type="ARBA" id="ARBA00023163"/>
    </source>
</evidence>
<keyword evidence="7" id="KW-0862">Zinc</keyword>
<reference evidence="14 15" key="1">
    <citation type="journal article" date="2022" name="Nat. Ecol. Evol.">
        <title>A masculinizing supergene underlies an exaggerated male reproductive morph in a spider.</title>
        <authorList>
            <person name="Hendrickx F."/>
            <person name="De Corte Z."/>
            <person name="Sonet G."/>
            <person name="Van Belleghem S.M."/>
            <person name="Kostlbacher S."/>
            <person name="Vangestel C."/>
        </authorList>
    </citation>
    <scope>NUCLEOTIDE SEQUENCE [LARGE SCALE GENOMIC DNA]</scope>
    <source>
        <strain evidence="14">W744_W776</strain>
    </source>
</reference>
<dbReference type="AlphaFoldDB" id="A0AAV6VJG7"/>
<keyword evidence="4" id="KW-0479">Metal-binding</keyword>
<evidence type="ECO:0000256" key="11">
    <source>
        <dbReference type="ARBA" id="ARBA00023242"/>
    </source>
</evidence>
<gene>
    <name evidence="14" type="ORF">JTE90_007918</name>
</gene>
<dbReference type="GO" id="GO:0000978">
    <property type="term" value="F:RNA polymerase II cis-regulatory region sequence-specific DNA binding"/>
    <property type="evidence" value="ECO:0007669"/>
    <property type="project" value="TreeGrafter"/>
</dbReference>
<keyword evidence="8" id="KW-0805">Transcription regulation</keyword>
<dbReference type="GO" id="GO:0003700">
    <property type="term" value="F:DNA-binding transcription factor activity"/>
    <property type="evidence" value="ECO:0007669"/>
    <property type="project" value="TreeGrafter"/>
</dbReference>
<keyword evidence="10" id="KW-0804">Transcription</keyword>
<dbReference type="Proteomes" id="UP000827092">
    <property type="component" value="Unassembled WGS sequence"/>
</dbReference>
<evidence type="ECO:0000256" key="12">
    <source>
        <dbReference type="PROSITE-ProRule" id="PRU00042"/>
    </source>
</evidence>
<dbReference type="InterPro" id="IPR036236">
    <property type="entry name" value="Znf_C2H2_sf"/>
</dbReference>
<dbReference type="FunFam" id="3.30.160.60:FF:001370">
    <property type="entry name" value="Zinc finger protein"/>
    <property type="match status" value="1"/>
</dbReference>
<accession>A0AAV6VJG7</accession>
<feature type="domain" description="C2H2-type" evidence="13">
    <location>
        <begin position="59"/>
        <end position="90"/>
    </location>
</feature>
<dbReference type="SUPFAM" id="SSF57667">
    <property type="entry name" value="beta-beta-alpha zinc fingers"/>
    <property type="match status" value="1"/>
</dbReference>
<dbReference type="InterPro" id="IPR013087">
    <property type="entry name" value="Znf_C2H2_type"/>
</dbReference>
<keyword evidence="5" id="KW-0677">Repeat</keyword>
<dbReference type="Pfam" id="PF13465">
    <property type="entry name" value="zf-H2C2_2"/>
    <property type="match status" value="1"/>
</dbReference>
<keyword evidence="11" id="KW-0539">Nucleus</keyword>
<dbReference type="EMBL" id="JAFNEN010000074">
    <property type="protein sequence ID" value="KAG8196190.1"/>
    <property type="molecule type" value="Genomic_DNA"/>
</dbReference>
<evidence type="ECO:0000256" key="1">
    <source>
        <dbReference type="ARBA" id="ARBA00003767"/>
    </source>
</evidence>
<feature type="domain" description="C2H2-type" evidence="13">
    <location>
        <begin position="31"/>
        <end position="58"/>
    </location>
</feature>
<dbReference type="InterPro" id="IPR050589">
    <property type="entry name" value="Ikaros_C2H2-ZF"/>
</dbReference>
<dbReference type="GO" id="GO:0006357">
    <property type="term" value="P:regulation of transcription by RNA polymerase II"/>
    <property type="evidence" value="ECO:0007669"/>
    <property type="project" value="TreeGrafter"/>
</dbReference>
<keyword evidence="9" id="KW-0238">DNA-binding</keyword>
<evidence type="ECO:0000256" key="5">
    <source>
        <dbReference type="ARBA" id="ARBA00022737"/>
    </source>
</evidence>
<dbReference type="GO" id="GO:0008270">
    <property type="term" value="F:zinc ion binding"/>
    <property type="evidence" value="ECO:0007669"/>
    <property type="project" value="UniProtKB-KW"/>
</dbReference>
<comment type="function">
    <text evidence="1">May be involved in transcriptional regulation.</text>
</comment>
<dbReference type="FunFam" id="3.30.160.60:FF:000097">
    <property type="entry name" value="Zinc finger protein"/>
    <property type="match status" value="1"/>
</dbReference>
<proteinExistence type="inferred from homology"/>
<sequence length="90" mass="10736">MVDAVSNECVVDFVKRLSNPNISRIVDLKRYRCSECPYSTFRKDHLKQHMRQHTGEKPFQCPYCKKRFTQKNSLNYHTQYLRCQMNTSGT</sequence>
<comment type="subcellular location">
    <subcellularLocation>
        <location evidence="2">Nucleus</location>
    </subcellularLocation>
</comment>
<dbReference type="GO" id="GO:0005634">
    <property type="term" value="C:nucleus"/>
    <property type="evidence" value="ECO:0007669"/>
    <property type="project" value="UniProtKB-SubCell"/>
</dbReference>
<evidence type="ECO:0000256" key="7">
    <source>
        <dbReference type="ARBA" id="ARBA00022833"/>
    </source>
</evidence>
<evidence type="ECO:0000256" key="8">
    <source>
        <dbReference type="ARBA" id="ARBA00023015"/>
    </source>
</evidence>
<name>A0AAV6VJG7_9ARAC</name>
<evidence type="ECO:0000313" key="15">
    <source>
        <dbReference type="Proteomes" id="UP000827092"/>
    </source>
</evidence>
<keyword evidence="15" id="KW-1185">Reference proteome</keyword>
<evidence type="ECO:0000256" key="9">
    <source>
        <dbReference type="ARBA" id="ARBA00023125"/>
    </source>
</evidence>
<evidence type="ECO:0000259" key="13">
    <source>
        <dbReference type="PROSITE" id="PS50157"/>
    </source>
</evidence>
<protein>
    <recommendedName>
        <fullName evidence="13">C2H2-type domain-containing protein</fullName>
    </recommendedName>
</protein>
<dbReference type="PANTHER" id="PTHR24404:SF114">
    <property type="entry name" value="KLUMPFUSS, ISOFORM B-RELATED"/>
    <property type="match status" value="1"/>
</dbReference>
<evidence type="ECO:0000256" key="3">
    <source>
        <dbReference type="ARBA" id="ARBA00006991"/>
    </source>
</evidence>
<evidence type="ECO:0000256" key="4">
    <source>
        <dbReference type="ARBA" id="ARBA00022723"/>
    </source>
</evidence>
<dbReference type="Gene3D" id="3.30.160.60">
    <property type="entry name" value="Classic Zinc Finger"/>
    <property type="match status" value="2"/>
</dbReference>
<evidence type="ECO:0000313" key="14">
    <source>
        <dbReference type="EMBL" id="KAG8196190.1"/>
    </source>
</evidence>
<comment type="caution">
    <text evidence="14">The sequence shown here is derived from an EMBL/GenBank/DDBJ whole genome shotgun (WGS) entry which is preliminary data.</text>
</comment>
<dbReference type="SMART" id="SM00355">
    <property type="entry name" value="ZnF_C2H2"/>
    <property type="match status" value="2"/>
</dbReference>
<dbReference type="PROSITE" id="PS50157">
    <property type="entry name" value="ZINC_FINGER_C2H2_2"/>
    <property type="match status" value="2"/>
</dbReference>
<comment type="similarity">
    <text evidence="3">Belongs to the krueppel C2H2-type zinc-finger protein family.</text>
</comment>
<keyword evidence="6 12" id="KW-0863">Zinc-finger</keyword>
<organism evidence="14 15">
    <name type="scientific">Oedothorax gibbosus</name>
    <dbReference type="NCBI Taxonomy" id="931172"/>
    <lineage>
        <taxon>Eukaryota</taxon>
        <taxon>Metazoa</taxon>
        <taxon>Ecdysozoa</taxon>
        <taxon>Arthropoda</taxon>
        <taxon>Chelicerata</taxon>
        <taxon>Arachnida</taxon>
        <taxon>Araneae</taxon>
        <taxon>Araneomorphae</taxon>
        <taxon>Entelegynae</taxon>
        <taxon>Araneoidea</taxon>
        <taxon>Linyphiidae</taxon>
        <taxon>Erigoninae</taxon>
        <taxon>Oedothorax</taxon>
    </lineage>
</organism>